<accession>A0ABQ2WQV2</accession>
<dbReference type="NCBIfam" id="NF001938">
    <property type="entry name" value="PRK00714.1-5"/>
    <property type="match status" value="1"/>
</dbReference>
<dbReference type="SUPFAM" id="SSF55811">
    <property type="entry name" value="Nudix"/>
    <property type="match status" value="1"/>
</dbReference>
<comment type="caution">
    <text evidence="6">The sequence shown here is derived from an EMBL/GenBank/DDBJ whole genome shotgun (WGS) entry which is preliminary data.</text>
</comment>
<keyword evidence="3 4" id="KW-0378">Hydrolase</keyword>
<dbReference type="NCBIfam" id="NF001934">
    <property type="entry name" value="PRK00714.1-1"/>
    <property type="match status" value="1"/>
</dbReference>
<dbReference type="Pfam" id="PF00293">
    <property type="entry name" value="NUDIX"/>
    <property type="match status" value="1"/>
</dbReference>
<evidence type="ECO:0000259" key="5">
    <source>
        <dbReference type="PROSITE" id="PS51462"/>
    </source>
</evidence>
<comment type="similarity">
    <text evidence="4">Belongs to the Nudix hydrolase family. RppH subfamily.</text>
</comment>
<comment type="cofactor">
    <cofactor evidence="2">
        <name>Mg(2+)</name>
        <dbReference type="ChEBI" id="CHEBI:18420"/>
    </cofactor>
</comment>
<dbReference type="CDD" id="cd03671">
    <property type="entry name" value="NUDIX_Ap4A_hydrolase_plant_like"/>
    <property type="match status" value="1"/>
</dbReference>
<dbReference type="PANTHER" id="PTHR23114:SF17">
    <property type="entry name" value="M7GPPPN-MRNA HYDROLASE"/>
    <property type="match status" value="1"/>
</dbReference>
<proteinExistence type="inferred from homology"/>
<dbReference type="HAMAP" id="MF_00298">
    <property type="entry name" value="Nudix_RppH"/>
    <property type="match status" value="1"/>
</dbReference>
<dbReference type="EC" id="3.6.1.-" evidence="4"/>
<dbReference type="EMBL" id="BMYR01000007">
    <property type="protein sequence ID" value="GGW63698.1"/>
    <property type="molecule type" value="Genomic_DNA"/>
</dbReference>
<dbReference type="NCBIfam" id="NF001936">
    <property type="entry name" value="PRK00714.1-3"/>
    <property type="match status" value="1"/>
</dbReference>
<dbReference type="PANTHER" id="PTHR23114">
    <property type="entry name" value="M7GPPPN-MRNA HYDROLASE"/>
    <property type="match status" value="1"/>
</dbReference>
<feature type="short sequence motif" description="Nudix box" evidence="4">
    <location>
        <begin position="96"/>
        <end position="117"/>
    </location>
</feature>
<reference evidence="7" key="1">
    <citation type="journal article" date="2019" name="Int. J. Syst. Evol. Microbiol.">
        <title>The Global Catalogue of Microorganisms (GCM) 10K type strain sequencing project: providing services to taxonomists for standard genome sequencing and annotation.</title>
        <authorList>
            <consortium name="The Broad Institute Genomics Platform"/>
            <consortium name="The Broad Institute Genome Sequencing Center for Infectious Disease"/>
            <person name="Wu L."/>
            <person name="Ma J."/>
        </authorList>
    </citation>
    <scope>NUCLEOTIDE SEQUENCE [LARGE SCALE GENOMIC DNA]</scope>
    <source>
        <strain evidence="7">KCTC 23723</strain>
    </source>
</reference>
<dbReference type="InterPro" id="IPR022927">
    <property type="entry name" value="RppH"/>
</dbReference>
<evidence type="ECO:0000313" key="6">
    <source>
        <dbReference type="EMBL" id="GGW63698.1"/>
    </source>
</evidence>
<dbReference type="InterPro" id="IPR020476">
    <property type="entry name" value="Nudix_hydrolase"/>
</dbReference>
<dbReference type="PRINTS" id="PR00502">
    <property type="entry name" value="NUDIXFAMILY"/>
</dbReference>
<evidence type="ECO:0000256" key="2">
    <source>
        <dbReference type="ARBA" id="ARBA00001946"/>
    </source>
</evidence>
<name>A0ABQ2WQV2_9ALTE</name>
<dbReference type="InterPro" id="IPR000086">
    <property type="entry name" value="NUDIX_hydrolase_dom"/>
</dbReference>
<dbReference type="Proteomes" id="UP000634667">
    <property type="component" value="Unassembled WGS sequence"/>
</dbReference>
<dbReference type="NCBIfam" id="NF001937">
    <property type="entry name" value="PRK00714.1-4"/>
    <property type="match status" value="1"/>
</dbReference>
<comment type="cofactor">
    <cofactor evidence="1">
        <name>Mn(2+)</name>
        <dbReference type="ChEBI" id="CHEBI:29035"/>
    </cofactor>
</comment>
<feature type="domain" description="Nudix hydrolase" evidence="5">
    <location>
        <begin position="64"/>
        <end position="207"/>
    </location>
</feature>
<dbReference type="InterPro" id="IPR020084">
    <property type="entry name" value="NUDIX_hydrolase_CS"/>
</dbReference>
<keyword evidence="7" id="KW-1185">Reference proteome</keyword>
<comment type="cofactor">
    <cofactor evidence="4">
        <name>a divalent metal cation</name>
        <dbReference type="ChEBI" id="CHEBI:60240"/>
    </cofactor>
</comment>
<protein>
    <recommendedName>
        <fullName evidence="4">RNA pyrophosphohydrolase</fullName>
        <ecNumber evidence="4">3.6.1.-</ecNumber>
    </recommendedName>
    <alternativeName>
        <fullName evidence="4">(Di)nucleoside polyphosphate hydrolase</fullName>
    </alternativeName>
</protein>
<sequence length="227" mass="26999">MLNNSFMHRACEEVHIRLLICCSSVDKLWVGDKKYRLLRAQLCERILNIAEFESLEVCVIDAEGFRPNVGIVICNTHGQVFWAKRYGQHSWQYPQGGIDDGETPEEAMFRELHEEVGLRPEDVEIIATTKHWLRYKLPKRLIRKDSNPVCIGQKQKWFLLRLTCREEDVNLAKTSHPEFDSWRWVSYWYPVRQVVSFKREVYRKVMKEFAPVALPFVRRDMTNKRKI</sequence>
<dbReference type="PROSITE" id="PS51462">
    <property type="entry name" value="NUDIX"/>
    <property type="match status" value="1"/>
</dbReference>
<evidence type="ECO:0000256" key="3">
    <source>
        <dbReference type="ARBA" id="ARBA00022801"/>
    </source>
</evidence>
<comment type="function">
    <text evidence="4">Accelerates the degradation of transcripts by removing pyrophosphate from the 5'-end of triphosphorylated RNA, leading to a more labile monophosphorylated state that can stimulate subsequent ribonuclease cleavage.</text>
</comment>
<dbReference type="PROSITE" id="PS00893">
    <property type="entry name" value="NUDIX_BOX"/>
    <property type="match status" value="1"/>
</dbReference>
<dbReference type="Gene3D" id="3.90.79.10">
    <property type="entry name" value="Nucleoside Triphosphate Pyrophosphohydrolase"/>
    <property type="match status" value="1"/>
</dbReference>
<evidence type="ECO:0000256" key="4">
    <source>
        <dbReference type="HAMAP-Rule" id="MF_00298"/>
    </source>
</evidence>
<evidence type="ECO:0000256" key="1">
    <source>
        <dbReference type="ARBA" id="ARBA00001936"/>
    </source>
</evidence>
<evidence type="ECO:0000313" key="7">
    <source>
        <dbReference type="Proteomes" id="UP000634667"/>
    </source>
</evidence>
<dbReference type="InterPro" id="IPR015797">
    <property type="entry name" value="NUDIX_hydrolase-like_dom_sf"/>
</dbReference>
<gene>
    <name evidence="4" type="primary">rppH</name>
    <name evidence="4" type="synonym">nudH</name>
    <name evidence="6" type="ORF">GCM10008111_19710</name>
</gene>
<organism evidence="6 7">
    <name type="scientific">Alishewanella tabrizica</name>
    <dbReference type="NCBI Taxonomy" id="671278"/>
    <lineage>
        <taxon>Bacteria</taxon>
        <taxon>Pseudomonadati</taxon>
        <taxon>Pseudomonadota</taxon>
        <taxon>Gammaproteobacteria</taxon>
        <taxon>Alteromonadales</taxon>
        <taxon>Alteromonadaceae</taxon>
        <taxon>Alishewanella</taxon>
    </lineage>
</organism>